<proteinExistence type="predicted"/>
<comment type="caution">
    <text evidence="1">The sequence shown here is derived from an EMBL/GenBank/DDBJ whole genome shotgun (WGS) entry which is preliminary data.</text>
</comment>
<gene>
    <name evidence="1" type="ORF">PCOR1329_LOCUS83857</name>
</gene>
<dbReference type="Proteomes" id="UP001189429">
    <property type="component" value="Unassembled WGS sequence"/>
</dbReference>
<sequence length="157" mass="17222">MISALLEAVGADGRNQPRLVCSDSPEVLCPVVREHLPRVLCVAKDPLHVALKVESAANERVTPLSRPLRKCLRKFVIGGDDGKQYFRGQRQMVDIPSLGDVIGSMPPSRKRAVLNRTSSDTYSARPYAGASHFLEDVAALCMEHPDELRRKTNSGST</sequence>
<reference evidence="1" key="1">
    <citation type="submission" date="2023-10" db="EMBL/GenBank/DDBJ databases">
        <authorList>
            <person name="Chen Y."/>
            <person name="Shah S."/>
            <person name="Dougan E. K."/>
            <person name="Thang M."/>
            <person name="Chan C."/>
        </authorList>
    </citation>
    <scope>NUCLEOTIDE SEQUENCE [LARGE SCALE GENOMIC DNA]</scope>
</reference>
<evidence type="ECO:0000313" key="1">
    <source>
        <dbReference type="EMBL" id="CAK0909434.1"/>
    </source>
</evidence>
<feature type="non-terminal residue" evidence="1">
    <location>
        <position position="157"/>
    </location>
</feature>
<keyword evidence="2" id="KW-1185">Reference proteome</keyword>
<dbReference type="EMBL" id="CAUYUJ010022193">
    <property type="protein sequence ID" value="CAK0909434.1"/>
    <property type="molecule type" value="Genomic_DNA"/>
</dbReference>
<organism evidence="1 2">
    <name type="scientific">Prorocentrum cordatum</name>
    <dbReference type="NCBI Taxonomy" id="2364126"/>
    <lineage>
        <taxon>Eukaryota</taxon>
        <taxon>Sar</taxon>
        <taxon>Alveolata</taxon>
        <taxon>Dinophyceae</taxon>
        <taxon>Prorocentrales</taxon>
        <taxon>Prorocentraceae</taxon>
        <taxon>Prorocentrum</taxon>
    </lineage>
</organism>
<protein>
    <submittedName>
        <fullName evidence="1">Uncharacterized protein</fullName>
    </submittedName>
</protein>
<name>A0ABN9Y9X5_9DINO</name>
<evidence type="ECO:0000313" key="2">
    <source>
        <dbReference type="Proteomes" id="UP001189429"/>
    </source>
</evidence>
<accession>A0ABN9Y9X5</accession>